<sequence length="221" mass="22974">MQRTKTILLGTALASLVAAPVAAAMSASATTDLNLRTGPGPQYEVQDVIASSDEVDVMGCLDQAEWCEVSYNGSEGWAYSAYLTTPVEDEPVVIYENTERLEVETVTYEDDEGAGVGAAAAGGWGALAGSLLVGGPAAAAAGAVVGAVAGAESQIEEKTVTYVVENPVEPVYLSGEVATGAGIPQDIEVYEVPESDYAYLNVNETPVVIDPETRRIVQVVR</sequence>
<evidence type="ECO:0000259" key="2">
    <source>
        <dbReference type="PROSITE" id="PS51781"/>
    </source>
</evidence>
<dbReference type="InterPro" id="IPR009642">
    <property type="entry name" value="DUF1236"/>
</dbReference>
<evidence type="ECO:0000256" key="1">
    <source>
        <dbReference type="SAM" id="SignalP"/>
    </source>
</evidence>
<dbReference type="EMBL" id="APVH01000015">
    <property type="protein sequence ID" value="EPX83646.1"/>
    <property type="molecule type" value="Genomic_DNA"/>
</dbReference>
<feature type="chain" id="PRO_5004555440" description="SH3b domain-containing protein" evidence="1">
    <location>
        <begin position="24"/>
        <end position="221"/>
    </location>
</feature>
<dbReference type="InterPro" id="IPR003646">
    <property type="entry name" value="SH3-like_bac-type"/>
</dbReference>
<evidence type="ECO:0000313" key="4">
    <source>
        <dbReference type="Proteomes" id="UP000015347"/>
    </source>
</evidence>
<feature type="domain" description="SH3b" evidence="2">
    <location>
        <begin position="24"/>
        <end position="87"/>
    </location>
</feature>
<organism evidence="3 4">
    <name type="scientific">Salipiger mucosus DSM 16094</name>
    <dbReference type="NCBI Taxonomy" id="1123237"/>
    <lineage>
        <taxon>Bacteria</taxon>
        <taxon>Pseudomonadati</taxon>
        <taxon>Pseudomonadota</taxon>
        <taxon>Alphaproteobacteria</taxon>
        <taxon>Rhodobacterales</taxon>
        <taxon>Roseobacteraceae</taxon>
        <taxon>Salipiger</taxon>
    </lineage>
</organism>
<dbReference type="Proteomes" id="UP000015347">
    <property type="component" value="Unassembled WGS sequence"/>
</dbReference>
<name>S9QQI8_9RHOB</name>
<dbReference type="RefSeq" id="WP_020040320.1">
    <property type="nucleotide sequence ID" value="NZ_KE557274.1"/>
</dbReference>
<dbReference type="OrthoDB" id="102964at2"/>
<dbReference type="HOGENOM" id="CLU_1260126_0_0_5"/>
<dbReference type="eggNOG" id="COG4991">
    <property type="taxonomic scope" value="Bacteria"/>
</dbReference>
<keyword evidence="4" id="KW-1185">Reference proteome</keyword>
<keyword evidence="1" id="KW-0732">Signal</keyword>
<evidence type="ECO:0000313" key="3">
    <source>
        <dbReference type="EMBL" id="EPX83646.1"/>
    </source>
</evidence>
<protein>
    <recommendedName>
        <fullName evidence="2">SH3b domain-containing protein</fullName>
    </recommendedName>
</protein>
<gene>
    <name evidence="3" type="ORF">Salmuc_02255</name>
</gene>
<reference evidence="4" key="1">
    <citation type="journal article" date="2014" name="Stand. Genomic Sci.">
        <title>Genome sequence of the exopolysaccharide-producing Salipiger mucosus type strain (DSM 16094(T)), a moderately halophilic member of the Roseobacter clade.</title>
        <authorList>
            <person name="Riedel T."/>
            <person name="Spring S."/>
            <person name="Fiebig A."/>
            <person name="Petersen J."/>
            <person name="Kyrpides N.C."/>
            <person name="Goker M."/>
            <person name="Klenk H.P."/>
        </authorList>
    </citation>
    <scope>NUCLEOTIDE SEQUENCE [LARGE SCALE GENOMIC DNA]</scope>
    <source>
        <strain evidence="4">DSM 16094</strain>
    </source>
</reference>
<accession>S9QQI8</accession>
<dbReference type="Pfam" id="PF06823">
    <property type="entry name" value="DUF1236"/>
    <property type="match status" value="1"/>
</dbReference>
<feature type="signal peptide" evidence="1">
    <location>
        <begin position="1"/>
        <end position="23"/>
    </location>
</feature>
<comment type="caution">
    <text evidence="3">The sequence shown here is derived from an EMBL/GenBank/DDBJ whole genome shotgun (WGS) entry which is preliminary data.</text>
</comment>
<proteinExistence type="predicted"/>
<dbReference type="STRING" id="1123237.Salmuc_02255"/>
<dbReference type="Gene3D" id="2.30.30.40">
    <property type="entry name" value="SH3 Domains"/>
    <property type="match status" value="1"/>
</dbReference>
<dbReference type="Pfam" id="PF08239">
    <property type="entry name" value="SH3_3"/>
    <property type="match status" value="1"/>
</dbReference>
<dbReference type="PROSITE" id="PS51781">
    <property type="entry name" value="SH3B"/>
    <property type="match status" value="1"/>
</dbReference>
<dbReference type="AlphaFoldDB" id="S9QQI8"/>